<dbReference type="InterPro" id="IPR015424">
    <property type="entry name" value="PyrdxlP-dep_Trfase"/>
</dbReference>
<dbReference type="InterPro" id="IPR036388">
    <property type="entry name" value="WH-like_DNA-bd_sf"/>
</dbReference>
<keyword evidence="3" id="KW-0805">Transcription regulation</keyword>
<dbReference type="PANTHER" id="PTHR46577:SF1">
    <property type="entry name" value="HTH-TYPE TRANSCRIPTIONAL REGULATORY PROTEIN GABR"/>
    <property type="match status" value="1"/>
</dbReference>
<evidence type="ECO:0000256" key="2">
    <source>
        <dbReference type="ARBA" id="ARBA00022898"/>
    </source>
</evidence>
<keyword evidence="4" id="KW-0238">DNA-binding</keyword>
<evidence type="ECO:0000256" key="3">
    <source>
        <dbReference type="ARBA" id="ARBA00023015"/>
    </source>
</evidence>
<name>A0ABM6QGB9_9PROT</name>
<accession>A0ABM6QGB9</accession>
<dbReference type="SMART" id="SM00345">
    <property type="entry name" value="HTH_GNTR"/>
    <property type="match status" value="1"/>
</dbReference>
<dbReference type="PANTHER" id="PTHR46577">
    <property type="entry name" value="HTH-TYPE TRANSCRIPTIONAL REGULATORY PROTEIN GABR"/>
    <property type="match status" value="1"/>
</dbReference>
<dbReference type="InterPro" id="IPR036390">
    <property type="entry name" value="WH_DNA-bd_sf"/>
</dbReference>
<dbReference type="PRINTS" id="PR00035">
    <property type="entry name" value="HTHGNTR"/>
</dbReference>
<sequence length="576" mass="62622">MQARHSRKVARVLSKCQAIALSQVPTLPGRNNASGCTSARKAPSTADNLTSNIAAVNKNSDINMTIKIAICALPGHSDARKMMLRNGSLADCKDAGWLGKMHDHTRLKMQEHMGLITGKTAGEIVFSVKKAVQDGTLIHDQPLPPIRMLAAKLGVNRNTVAAAYRTLSEQGLLAGKGRQGSRIHIANQPGQSVQQSRPLQQPLQAHTGALSATQPLRMQPSALAAPHYKDLAWGNPDQSMLPDIAGLLGDAPYHAHKYEDAPDNPTLIDLFCQGWQSDDLPVGEVWLASGTFDAIDTILRRFVVPGEKVAIEDPCFMTTRGLVQQAGYTPQPMPVDDEGVTPQGLKDALIAGAKAVILTPRAQNPFGGSWSMERQRDLIAILDNYPDVVVVEDDFFAALSSAPARSAIGCEREKWAMIRSVSKSLGQDLRLAAVNSSIAVHRACASLNAFKNRWVSGFLQSITLSILQSPDYPGLIEKARHVYAQRRETTLQELTRQGIAAHGSDGINVWIPVSDEAQIMRRLFDHGWSVRQGSVFRLQSAPGIRITTAAMLPDHAAEFARTLAYILQHDRIERGA</sequence>
<proteinExistence type="inferred from homology"/>
<dbReference type="PROSITE" id="PS50949">
    <property type="entry name" value="HTH_GNTR"/>
    <property type="match status" value="1"/>
</dbReference>
<dbReference type="Proteomes" id="UP000233458">
    <property type="component" value="Plasmid pCSC3H3"/>
</dbReference>
<keyword evidence="2" id="KW-0663">Pyridoxal phosphate</keyword>
<reference evidence="7 8" key="1">
    <citation type="submission" date="2017-10" db="EMBL/GenBank/DDBJ databases">
        <title>Biodiversity and function of Thalassospira species in the particle-attached aromatic-hydrocarbon-degrading consortia from the surface seawater of the China South Sea.</title>
        <authorList>
            <person name="Dong C."/>
            <person name="Liu R."/>
            <person name="Shao Z."/>
        </authorList>
    </citation>
    <scope>NUCLEOTIDE SEQUENCE [LARGE SCALE GENOMIC DNA]</scope>
    <source>
        <strain evidence="7 8">CSC3H3</strain>
        <plasmid evidence="8">pcsc3h3</plasmid>
    </source>
</reference>
<keyword evidence="7" id="KW-0614">Plasmid</keyword>
<dbReference type="Gene3D" id="1.10.10.10">
    <property type="entry name" value="Winged helix-like DNA-binding domain superfamily/Winged helix DNA-binding domain"/>
    <property type="match status" value="1"/>
</dbReference>
<dbReference type="CDD" id="cd07377">
    <property type="entry name" value="WHTH_GntR"/>
    <property type="match status" value="1"/>
</dbReference>
<dbReference type="CDD" id="cd00609">
    <property type="entry name" value="AAT_like"/>
    <property type="match status" value="1"/>
</dbReference>
<evidence type="ECO:0000313" key="8">
    <source>
        <dbReference type="Proteomes" id="UP000233458"/>
    </source>
</evidence>
<dbReference type="Pfam" id="PF00392">
    <property type="entry name" value="GntR"/>
    <property type="match status" value="1"/>
</dbReference>
<keyword evidence="5" id="KW-0804">Transcription</keyword>
<gene>
    <name evidence="7" type="ORF">CSC3H3_22630</name>
</gene>
<dbReference type="InterPro" id="IPR051446">
    <property type="entry name" value="HTH_trans_reg/aminotransferase"/>
</dbReference>
<evidence type="ECO:0000259" key="6">
    <source>
        <dbReference type="PROSITE" id="PS50949"/>
    </source>
</evidence>
<geneLocation type="plasmid" evidence="8">
    <name>pcsc3h3</name>
</geneLocation>
<dbReference type="InterPro" id="IPR015421">
    <property type="entry name" value="PyrdxlP-dep_Trfase_major"/>
</dbReference>
<organism evidence="7 8">
    <name type="scientific">Thalassospira marina</name>
    <dbReference type="NCBI Taxonomy" id="2048283"/>
    <lineage>
        <taxon>Bacteria</taxon>
        <taxon>Pseudomonadati</taxon>
        <taxon>Pseudomonadota</taxon>
        <taxon>Alphaproteobacteria</taxon>
        <taxon>Rhodospirillales</taxon>
        <taxon>Thalassospiraceae</taxon>
        <taxon>Thalassospira</taxon>
    </lineage>
</organism>
<evidence type="ECO:0000313" key="7">
    <source>
        <dbReference type="EMBL" id="AUG55649.1"/>
    </source>
</evidence>
<dbReference type="SUPFAM" id="SSF46785">
    <property type="entry name" value="Winged helix' DNA-binding domain"/>
    <property type="match status" value="1"/>
</dbReference>
<feature type="domain" description="HTH gntR-type" evidence="6">
    <location>
        <begin position="118"/>
        <end position="186"/>
    </location>
</feature>
<keyword evidence="8" id="KW-1185">Reference proteome</keyword>
<dbReference type="EMBL" id="CP024200">
    <property type="protein sequence ID" value="AUG55649.1"/>
    <property type="molecule type" value="Genomic_DNA"/>
</dbReference>
<dbReference type="SUPFAM" id="SSF53383">
    <property type="entry name" value="PLP-dependent transferases"/>
    <property type="match status" value="1"/>
</dbReference>
<comment type="similarity">
    <text evidence="1">In the C-terminal section; belongs to the class-I pyridoxal-phosphate-dependent aminotransferase family.</text>
</comment>
<protein>
    <submittedName>
        <fullName evidence="7">GntR family transcriptional regulator</fullName>
    </submittedName>
</protein>
<evidence type="ECO:0000256" key="4">
    <source>
        <dbReference type="ARBA" id="ARBA00023125"/>
    </source>
</evidence>
<dbReference type="Gene3D" id="3.40.640.10">
    <property type="entry name" value="Type I PLP-dependent aspartate aminotransferase-like (Major domain)"/>
    <property type="match status" value="1"/>
</dbReference>
<evidence type="ECO:0000256" key="5">
    <source>
        <dbReference type="ARBA" id="ARBA00023163"/>
    </source>
</evidence>
<dbReference type="InterPro" id="IPR000524">
    <property type="entry name" value="Tscrpt_reg_HTH_GntR"/>
</dbReference>
<evidence type="ECO:0000256" key="1">
    <source>
        <dbReference type="ARBA" id="ARBA00005384"/>
    </source>
</evidence>